<dbReference type="RefSeq" id="WP_167561485.1">
    <property type="nucleotide sequence ID" value="NZ_FOAN01000001.1"/>
</dbReference>
<evidence type="ECO:0000313" key="3">
    <source>
        <dbReference type="Proteomes" id="UP000199664"/>
    </source>
</evidence>
<keyword evidence="1" id="KW-0812">Transmembrane</keyword>
<evidence type="ECO:0000256" key="1">
    <source>
        <dbReference type="SAM" id="Phobius"/>
    </source>
</evidence>
<dbReference type="STRING" id="1036779.SAMN04515666_101314"/>
<gene>
    <name evidence="2" type="ORF">SAMN04515666_101314</name>
</gene>
<reference evidence="3" key="1">
    <citation type="submission" date="2016-10" db="EMBL/GenBank/DDBJ databases">
        <authorList>
            <person name="Varghese N."/>
            <person name="Submissions S."/>
        </authorList>
    </citation>
    <scope>NUCLEOTIDE SEQUENCE [LARGE SCALE GENOMIC DNA]</scope>
    <source>
        <strain evidence="3">LMG 26383,CCUG 61248,R- 45681</strain>
    </source>
</reference>
<accession>A0A1H7GC23</accession>
<feature type="transmembrane region" description="Helical" evidence="1">
    <location>
        <begin position="29"/>
        <end position="50"/>
    </location>
</feature>
<evidence type="ECO:0000313" key="2">
    <source>
        <dbReference type="EMBL" id="SEK35671.1"/>
    </source>
</evidence>
<proteinExistence type="predicted"/>
<dbReference type="Proteomes" id="UP000199664">
    <property type="component" value="Unassembled WGS sequence"/>
</dbReference>
<sequence>MNWTALLPFAASLFCYVSAERRWRHGFRFPAAVDGFGYVAFAAFTASVLVTP</sequence>
<protein>
    <submittedName>
        <fullName evidence="2">Uncharacterized protein</fullName>
    </submittedName>
</protein>
<dbReference type="AlphaFoldDB" id="A0A1H7GC23"/>
<keyword evidence="3" id="KW-1185">Reference proteome</keyword>
<name>A0A1H7GC23_9HYPH</name>
<organism evidence="2 3">
    <name type="scientific">Bosea lupini</name>
    <dbReference type="NCBI Taxonomy" id="1036779"/>
    <lineage>
        <taxon>Bacteria</taxon>
        <taxon>Pseudomonadati</taxon>
        <taxon>Pseudomonadota</taxon>
        <taxon>Alphaproteobacteria</taxon>
        <taxon>Hyphomicrobiales</taxon>
        <taxon>Boseaceae</taxon>
        <taxon>Bosea</taxon>
    </lineage>
</organism>
<keyword evidence="1" id="KW-1133">Transmembrane helix</keyword>
<dbReference type="EMBL" id="FOAN01000001">
    <property type="protein sequence ID" value="SEK35671.1"/>
    <property type="molecule type" value="Genomic_DNA"/>
</dbReference>
<keyword evidence="1" id="KW-0472">Membrane</keyword>